<dbReference type="GO" id="GO:0034388">
    <property type="term" value="C:Pwp2p-containing subcomplex of 90S preribosome"/>
    <property type="evidence" value="ECO:0007669"/>
    <property type="project" value="TreeGrafter"/>
</dbReference>
<name>A0A8I6RKV9_CIMLE</name>
<evidence type="ECO:0000256" key="1">
    <source>
        <dbReference type="ARBA" id="ARBA00004604"/>
    </source>
</evidence>
<evidence type="ECO:0000313" key="10">
    <source>
        <dbReference type="Proteomes" id="UP000494040"/>
    </source>
</evidence>
<dbReference type="GeneID" id="106665981"/>
<dbReference type="InterPro" id="IPR003107">
    <property type="entry name" value="HAT"/>
</dbReference>
<evidence type="ECO:0000259" key="7">
    <source>
        <dbReference type="Pfam" id="PF08640"/>
    </source>
</evidence>
<feature type="domain" description="U3 small nucleolar RNA-associated protein 6 N-terminal" evidence="7">
    <location>
        <begin position="10"/>
        <end position="90"/>
    </location>
</feature>
<dbReference type="RefSeq" id="XP_014248307.1">
    <property type="nucleotide sequence ID" value="XM_014392821.2"/>
</dbReference>
<dbReference type="InterPro" id="IPR056907">
    <property type="entry name" value="UTP6_C"/>
</dbReference>
<dbReference type="PANTHER" id="PTHR23271">
    <property type="entry name" value="HEPATOCELLULAR CARCINOMA-ASSOCIATED ANTIGEN 66"/>
    <property type="match status" value="1"/>
</dbReference>
<evidence type="ECO:0000256" key="5">
    <source>
        <dbReference type="ARBA" id="ARBA00023242"/>
    </source>
</evidence>
<dbReference type="InterPro" id="IPR013949">
    <property type="entry name" value="Utp6"/>
</dbReference>
<dbReference type="Proteomes" id="UP000494040">
    <property type="component" value="Unassembled WGS sequence"/>
</dbReference>
<dbReference type="GO" id="GO:0000462">
    <property type="term" value="P:maturation of SSU-rRNA from tricistronic rRNA transcript (SSU-rRNA, 5.8S rRNA, LSU-rRNA)"/>
    <property type="evidence" value="ECO:0007669"/>
    <property type="project" value="InterPro"/>
</dbReference>
<comment type="subcellular location">
    <subcellularLocation>
        <location evidence="1">Nucleus</location>
        <location evidence="1">Nucleolus</location>
    </subcellularLocation>
</comment>
<dbReference type="AlphaFoldDB" id="A0A8I6RKV9"/>
<dbReference type="Pfam" id="PF24892">
    <property type="entry name" value="UTP6_C"/>
    <property type="match status" value="1"/>
</dbReference>
<feature type="compositionally biased region" description="Acidic residues" evidence="6">
    <location>
        <begin position="609"/>
        <end position="619"/>
    </location>
</feature>
<dbReference type="Gene3D" id="1.25.40.10">
    <property type="entry name" value="Tetratricopeptide repeat domain"/>
    <property type="match status" value="3"/>
</dbReference>
<proteinExistence type="inferred from homology"/>
<evidence type="ECO:0000313" key="9">
    <source>
        <dbReference type="EnsemblMetazoa" id="XP_014248307.1"/>
    </source>
</evidence>
<organism evidence="9 10">
    <name type="scientific">Cimex lectularius</name>
    <name type="common">Bed bug</name>
    <name type="synonym">Acanthia lectularia</name>
    <dbReference type="NCBI Taxonomy" id="79782"/>
    <lineage>
        <taxon>Eukaryota</taxon>
        <taxon>Metazoa</taxon>
        <taxon>Ecdysozoa</taxon>
        <taxon>Arthropoda</taxon>
        <taxon>Hexapoda</taxon>
        <taxon>Insecta</taxon>
        <taxon>Pterygota</taxon>
        <taxon>Neoptera</taxon>
        <taxon>Paraneoptera</taxon>
        <taxon>Hemiptera</taxon>
        <taxon>Heteroptera</taxon>
        <taxon>Panheteroptera</taxon>
        <taxon>Cimicomorpha</taxon>
        <taxon>Cimicidae</taxon>
        <taxon>Cimex</taxon>
    </lineage>
</organism>
<evidence type="ECO:0000256" key="6">
    <source>
        <dbReference type="SAM" id="MobiDB-lite"/>
    </source>
</evidence>
<dbReference type="KEGG" id="clec:106665981"/>
<feature type="compositionally biased region" description="Basic and acidic residues" evidence="6">
    <location>
        <begin position="206"/>
        <end position="229"/>
    </location>
</feature>
<evidence type="ECO:0000256" key="2">
    <source>
        <dbReference type="ARBA" id="ARBA00010734"/>
    </source>
</evidence>
<evidence type="ECO:0008006" key="11">
    <source>
        <dbReference type="Google" id="ProtNLM"/>
    </source>
</evidence>
<feature type="region of interest" description="Disordered" evidence="6">
    <location>
        <begin position="604"/>
        <end position="628"/>
    </location>
</feature>
<dbReference type="OMA" id="CKQWNAK"/>
<sequence>MAEFVELKTEEMIPLLELMEKTQLFDKNEIRVIAKKRKDFEYKLARTTKCKDDMLRYIQYEMDLLKLLKQKRQEKGHSIKKNEIDYMIANHVNKLLNQAVRRFSDDVRLWMSYIKFCKEVRFYTCASKILDQCLSRHGDKPRLFVIAADFEFKQCNCIEKARKYFLTGLHIHKDSKIIYEASFRLELEYAAMKRKEYFSQLNSAKEEGNVKKSDPDSAETNEKENKDVQPTDPILCGQLAEVIYEMSIKKVNEPDFGIELMKIASEFDFTEKLQGKIIDDLVTKFPNSEKTWDMLAKRELEKSHLSLRERIRNCCQVYESAVAQVQTNQMIMMYVQKMYELKNENGPMHNLRKNCFVRALLLAHNKGKLTEKFYLIWFEQLQDKDLRLPSFLKSATEALPHSCKLWYRRIMFFLKQGDNVTGLEIFNEAIQAFKGRDDEALPLWKYLLQYYQLTDLRKVEELYKRSLKSSQAVCKALKPLYLEWVTLNRGICSGRKLYAELANIPPLSLQLHQKMMDLEETQPNICSKLIRKCHLLATSQFGIDSTEVWMNYIRFEHNYGDAKNVPAIHSEALRKLNPTLVDIFNSEFNLMKSGFLIGMQKNNSLQQSEAEEEDMELPDVTESMDISN</sequence>
<dbReference type="GO" id="GO:0030515">
    <property type="term" value="F:snoRNA binding"/>
    <property type="evidence" value="ECO:0007669"/>
    <property type="project" value="InterPro"/>
</dbReference>
<dbReference type="SMART" id="SM00386">
    <property type="entry name" value="HAT"/>
    <property type="match status" value="5"/>
</dbReference>
<keyword evidence="5" id="KW-0539">Nucleus</keyword>
<keyword evidence="3" id="KW-0698">rRNA processing</keyword>
<dbReference type="Pfam" id="PF08640">
    <property type="entry name" value="U3_assoc_6"/>
    <property type="match status" value="1"/>
</dbReference>
<protein>
    <recommendedName>
        <fullName evidence="11">U3 small nucleolar RNA-associated protein 6 homolog</fullName>
    </recommendedName>
</protein>
<dbReference type="SUPFAM" id="SSF48452">
    <property type="entry name" value="TPR-like"/>
    <property type="match status" value="2"/>
</dbReference>
<keyword evidence="10" id="KW-1185">Reference proteome</keyword>
<keyword evidence="4" id="KW-0677">Repeat</keyword>
<dbReference type="OrthoDB" id="28112at2759"/>
<accession>A0A8I6RKV9</accession>
<feature type="region of interest" description="Disordered" evidence="6">
    <location>
        <begin position="206"/>
        <end position="230"/>
    </location>
</feature>
<dbReference type="EnsemblMetazoa" id="XM_014392821.2">
    <property type="protein sequence ID" value="XP_014248307.1"/>
    <property type="gene ID" value="LOC106665981"/>
</dbReference>
<reference evidence="9" key="1">
    <citation type="submission" date="2022-01" db="UniProtKB">
        <authorList>
            <consortium name="EnsemblMetazoa"/>
        </authorList>
    </citation>
    <scope>IDENTIFICATION</scope>
</reference>
<feature type="domain" description="U3 small nucleolar RNA-associated protein 6 homolog C-terminal" evidence="8">
    <location>
        <begin position="313"/>
        <end position="574"/>
    </location>
</feature>
<evidence type="ECO:0000256" key="4">
    <source>
        <dbReference type="ARBA" id="ARBA00022737"/>
    </source>
</evidence>
<evidence type="ECO:0000256" key="3">
    <source>
        <dbReference type="ARBA" id="ARBA00022552"/>
    </source>
</evidence>
<comment type="similarity">
    <text evidence="2">Belongs to the UTP6 family.</text>
</comment>
<dbReference type="InterPro" id="IPR011990">
    <property type="entry name" value="TPR-like_helical_dom_sf"/>
</dbReference>
<dbReference type="GO" id="GO:0032040">
    <property type="term" value="C:small-subunit processome"/>
    <property type="evidence" value="ECO:0007669"/>
    <property type="project" value="TreeGrafter"/>
</dbReference>
<dbReference type="InterPro" id="IPR055347">
    <property type="entry name" value="UTP6_N"/>
</dbReference>
<dbReference type="PANTHER" id="PTHR23271:SF1">
    <property type="entry name" value="U3 SMALL NUCLEOLAR RNA-ASSOCIATED PROTEIN 6 HOMOLOG"/>
    <property type="match status" value="1"/>
</dbReference>
<evidence type="ECO:0000259" key="8">
    <source>
        <dbReference type="Pfam" id="PF24892"/>
    </source>
</evidence>